<evidence type="ECO:0000313" key="4">
    <source>
        <dbReference type="EMBL" id="KAF2176781.1"/>
    </source>
</evidence>
<feature type="domain" description="Azaphilone pigments biosynthesis cluster protein L N-terminal" evidence="3">
    <location>
        <begin position="2"/>
        <end position="209"/>
    </location>
</feature>
<evidence type="ECO:0000259" key="3">
    <source>
        <dbReference type="Pfam" id="PF17111"/>
    </source>
</evidence>
<feature type="region of interest" description="Disordered" evidence="1">
    <location>
        <begin position="366"/>
        <end position="428"/>
    </location>
</feature>
<organism evidence="4 5">
    <name type="scientific">Zopfia rhizophila CBS 207.26</name>
    <dbReference type="NCBI Taxonomy" id="1314779"/>
    <lineage>
        <taxon>Eukaryota</taxon>
        <taxon>Fungi</taxon>
        <taxon>Dikarya</taxon>
        <taxon>Ascomycota</taxon>
        <taxon>Pezizomycotina</taxon>
        <taxon>Dothideomycetes</taxon>
        <taxon>Dothideomycetes incertae sedis</taxon>
        <taxon>Zopfiaceae</taxon>
        <taxon>Zopfia</taxon>
    </lineage>
</organism>
<proteinExistence type="predicted"/>
<dbReference type="Proteomes" id="UP000800200">
    <property type="component" value="Unassembled WGS sequence"/>
</dbReference>
<feature type="region of interest" description="Disordered" evidence="1">
    <location>
        <begin position="282"/>
        <end position="301"/>
    </location>
</feature>
<dbReference type="OrthoDB" id="5068804at2759"/>
<sequence length="428" mass="47233">MAEPIGIASGLLTLVGFALQCSKSLYQAIESFQSNHRTIRQLKEELDALYEVLHSLHEVIAAGDTGLSSLKLPLLRCGKACKEFEEVIAKCTAHSGGPRTSFRDWAKLMYMGNDIVGFKNMLASYKSTIAIALGDANIRTAAVTLKVLDEYKEIIKNTTSDLEEHLQEIANKLQIPSSEGSAISEEDEAERKRMREELDSTQQCLDICAQVSAHIDQVQPKVITNFPPASDAPQQQFTMLGRNMPARLATTNTLVACREKLTDTTSELQRYLQDISNRLERLSSKRPMQSNEQESEQGSIREEVESIKQCLAICEQASEQAHLGRTNVFEDVSMAEDGHQVIVSTVGDLLSAKRITAGARSTQWFGQMSDDSLQQHSRDHSRAVTEKAEEPQPGLVTEFRNRYGTGRKLSPDSSTGGSAAHQSRGSSK</sequence>
<accession>A0A6A6DBF8</accession>
<dbReference type="AlphaFoldDB" id="A0A6A6DBF8"/>
<keyword evidence="5" id="KW-1185">Reference proteome</keyword>
<evidence type="ECO:0000313" key="5">
    <source>
        <dbReference type="Proteomes" id="UP000800200"/>
    </source>
</evidence>
<dbReference type="Pfam" id="PF17111">
    <property type="entry name" value="PigL_N"/>
    <property type="match status" value="2"/>
</dbReference>
<reference evidence="4" key="1">
    <citation type="journal article" date="2020" name="Stud. Mycol.">
        <title>101 Dothideomycetes genomes: a test case for predicting lifestyles and emergence of pathogens.</title>
        <authorList>
            <person name="Haridas S."/>
            <person name="Albert R."/>
            <person name="Binder M."/>
            <person name="Bloem J."/>
            <person name="Labutti K."/>
            <person name="Salamov A."/>
            <person name="Andreopoulos B."/>
            <person name="Baker S."/>
            <person name="Barry K."/>
            <person name="Bills G."/>
            <person name="Bluhm B."/>
            <person name="Cannon C."/>
            <person name="Castanera R."/>
            <person name="Culley D."/>
            <person name="Daum C."/>
            <person name="Ezra D."/>
            <person name="Gonzalez J."/>
            <person name="Henrissat B."/>
            <person name="Kuo A."/>
            <person name="Liang C."/>
            <person name="Lipzen A."/>
            <person name="Lutzoni F."/>
            <person name="Magnuson J."/>
            <person name="Mondo S."/>
            <person name="Nolan M."/>
            <person name="Ohm R."/>
            <person name="Pangilinan J."/>
            <person name="Park H.-J."/>
            <person name="Ramirez L."/>
            <person name="Alfaro M."/>
            <person name="Sun H."/>
            <person name="Tritt A."/>
            <person name="Yoshinaga Y."/>
            <person name="Zwiers L.-H."/>
            <person name="Turgeon B."/>
            <person name="Goodwin S."/>
            <person name="Spatafora J."/>
            <person name="Crous P."/>
            <person name="Grigoriev I."/>
        </authorList>
    </citation>
    <scope>NUCLEOTIDE SEQUENCE</scope>
    <source>
        <strain evidence="4">CBS 207.26</strain>
    </source>
</reference>
<dbReference type="EMBL" id="ML994701">
    <property type="protein sequence ID" value="KAF2176781.1"/>
    <property type="molecule type" value="Genomic_DNA"/>
</dbReference>
<feature type="chain" id="PRO_5025560015" description="Azaphilone pigments biosynthesis cluster protein L N-terminal domain-containing protein" evidence="2">
    <location>
        <begin position="19"/>
        <end position="428"/>
    </location>
</feature>
<feature type="compositionally biased region" description="Polar residues" evidence="1">
    <location>
        <begin position="366"/>
        <end position="375"/>
    </location>
</feature>
<name>A0A6A6DBF8_9PEZI</name>
<feature type="domain" description="Azaphilone pigments biosynthesis cluster protein L N-terminal" evidence="3">
    <location>
        <begin position="247"/>
        <end position="315"/>
    </location>
</feature>
<protein>
    <recommendedName>
        <fullName evidence="3">Azaphilone pigments biosynthesis cluster protein L N-terminal domain-containing protein</fullName>
    </recommendedName>
</protein>
<keyword evidence="2" id="KW-0732">Signal</keyword>
<gene>
    <name evidence="4" type="ORF">K469DRAFT_645268</name>
</gene>
<feature type="signal peptide" evidence="2">
    <location>
        <begin position="1"/>
        <end position="18"/>
    </location>
</feature>
<dbReference type="InterPro" id="IPR031348">
    <property type="entry name" value="PigL_N"/>
</dbReference>
<evidence type="ECO:0000256" key="2">
    <source>
        <dbReference type="SAM" id="SignalP"/>
    </source>
</evidence>
<feature type="compositionally biased region" description="Basic and acidic residues" evidence="1">
    <location>
        <begin position="376"/>
        <end position="390"/>
    </location>
</feature>
<evidence type="ECO:0000256" key="1">
    <source>
        <dbReference type="SAM" id="MobiDB-lite"/>
    </source>
</evidence>
<feature type="compositionally biased region" description="Polar residues" evidence="1">
    <location>
        <begin position="411"/>
        <end position="428"/>
    </location>
</feature>
<feature type="compositionally biased region" description="Polar residues" evidence="1">
    <location>
        <begin position="286"/>
        <end position="298"/>
    </location>
</feature>